<dbReference type="Proteomes" id="UP001314263">
    <property type="component" value="Unassembled WGS sequence"/>
</dbReference>
<feature type="compositionally biased region" description="Polar residues" evidence="1">
    <location>
        <begin position="230"/>
        <end position="246"/>
    </location>
</feature>
<keyword evidence="3" id="KW-1185">Reference proteome</keyword>
<comment type="caution">
    <text evidence="2">The sequence shown here is derived from an EMBL/GenBank/DDBJ whole genome shotgun (WGS) entry which is preliminary data.</text>
</comment>
<accession>A0AAV1IJK4</accession>
<feature type="region of interest" description="Disordered" evidence="1">
    <location>
        <begin position="172"/>
        <end position="192"/>
    </location>
</feature>
<dbReference type="EMBL" id="CAUYUE010000016">
    <property type="protein sequence ID" value="CAK0787001.1"/>
    <property type="molecule type" value="Genomic_DNA"/>
</dbReference>
<evidence type="ECO:0000313" key="3">
    <source>
        <dbReference type="Proteomes" id="UP001314263"/>
    </source>
</evidence>
<feature type="region of interest" description="Disordered" evidence="1">
    <location>
        <begin position="216"/>
        <end position="324"/>
    </location>
</feature>
<evidence type="ECO:0000313" key="2">
    <source>
        <dbReference type="EMBL" id="CAK0787001.1"/>
    </source>
</evidence>
<organism evidence="2 3">
    <name type="scientific">Coccomyxa viridis</name>
    <dbReference type="NCBI Taxonomy" id="1274662"/>
    <lineage>
        <taxon>Eukaryota</taxon>
        <taxon>Viridiplantae</taxon>
        <taxon>Chlorophyta</taxon>
        <taxon>core chlorophytes</taxon>
        <taxon>Trebouxiophyceae</taxon>
        <taxon>Trebouxiophyceae incertae sedis</taxon>
        <taxon>Coccomyxaceae</taxon>
        <taxon>Coccomyxa</taxon>
    </lineage>
</organism>
<name>A0AAV1IJK4_9CHLO</name>
<protein>
    <submittedName>
        <fullName evidence="2">Uncharacterized protein</fullName>
    </submittedName>
</protein>
<feature type="compositionally biased region" description="Low complexity" evidence="1">
    <location>
        <begin position="260"/>
        <end position="272"/>
    </location>
</feature>
<reference evidence="2 3" key="1">
    <citation type="submission" date="2023-10" db="EMBL/GenBank/DDBJ databases">
        <authorList>
            <person name="Maclean D."/>
            <person name="Macfadyen A."/>
        </authorList>
    </citation>
    <scope>NUCLEOTIDE SEQUENCE [LARGE SCALE GENOMIC DNA]</scope>
</reference>
<feature type="compositionally biased region" description="Polar residues" evidence="1">
    <location>
        <begin position="312"/>
        <end position="324"/>
    </location>
</feature>
<gene>
    <name evidence="2" type="ORF">CVIRNUC_010217</name>
</gene>
<evidence type="ECO:0000256" key="1">
    <source>
        <dbReference type="SAM" id="MobiDB-lite"/>
    </source>
</evidence>
<proteinExistence type="predicted"/>
<dbReference type="AlphaFoldDB" id="A0AAV1IJK4"/>
<feature type="compositionally biased region" description="Polar residues" evidence="1">
    <location>
        <begin position="181"/>
        <end position="190"/>
    </location>
</feature>
<sequence>MGIQELVKQDGKQARLQLEDMLTRIEMHFQAEKSARMEAEARCAAALAALRQARGLPGRAGAQAAEKGAPQGALEMARDGLTAARDLATSLCTILDEVEVVRRGAHQLCARMDSLLQELPPAAAGDANVTGYESYEFDEDGGPRFIADLRQSQSDTHAMPHSIREAQGLRTDGAWRGPAESPSSAEQSGLQAAHSVIENKYSQHAMANGRFMQATREHPGRGAPQRHSRTLSVASGHQGTLGQARQSLARMRTAGRIVPSASITSSQQSQQQRPQGNASLPGQRQRSLSPEAKSGASLDYMPPRIKPEQPQRWETSTKFMTAAR</sequence>
<feature type="compositionally biased region" description="Polar residues" evidence="1">
    <location>
        <begin position="273"/>
        <end position="288"/>
    </location>
</feature>